<name>X1EHY1_9ZZZZ</name>
<proteinExistence type="predicted"/>
<accession>X1EHY1</accession>
<evidence type="ECO:0000313" key="1">
    <source>
        <dbReference type="EMBL" id="GAH32212.1"/>
    </source>
</evidence>
<dbReference type="AlphaFoldDB" id="X1EHY1"/>
<gene>
    <name evidence="1" type="ORF">S03H2_23683</name>
</gene>
<dbReference type="EMBL" id="BARU01012990">
    <property type="protein sequence ID" value="GAH32212.1"/>
    <property type="molecule type" value="Genomic_DNA"/>
</dbReference>
<organism evidence="1">
    <name type="scientific">marine sediment metagenome</name>
    <dbReference type="NCBI Taxonomy" id="412755"/>
    <lineage>
        <taxon>unclassified sequences</taxon>
        <taxon>metagenomes</taxon>
        <taxon>ecological metagenomes</taxon>
    </lineage>
</organism>
<sequence>VLEPKLEASQVTCLIGASTGQKYAVYSASPYPRKDEEVAVKYATLNTRAIISGVGDPHQAYCIRAMRDLGCLPADPDDLGIAGEMLFYPFDKDGRRLPTGSPGQWIHTNEEHVIDGAPPKGNPVLSSLFKFESLRGRPALNPYVMGSDGKKLPRYLIGVATCPTSPGSPVTQAKARASYALLQNRFMSHMCISADLARAILTESQKVHY</sequence>
<reference evidence="1" key="1">
    <citation type="journal article" date="2014" name="Front. Microbiol.">
        <title>High frequency of phylogenetically diverse reductive dehalogenase-homologous genes in deep subseafloor sedimentary metagenomes.</title>
        <authorList>
            <person name="Kawai M."/>
            <person name="Futagami T."/>
            <person name="Toyoda A."/>
            <person name="Takaki Y."/>
            <person name="Nishi S."/>
            <person name="Hori S."/>
            <person name="Arai W."/>
            <person name="Tsubouchi T."/>
            <person name="Morono Y."/>
            <person name="Uchiyama I."/>
            <person name="Ito T."/>
            <person name="Fujiyama A."/>
            <person name="Inagaki F."/>
            <person name="Takami H."/>
        </authorList>
    </citation>
    <scope>NUCLEOTIDE SEQUENCE</scope>
    <source>
        <strain evidence="1">Expedition CK06-06</strain>
    </source>
</reference>
<dbReference type="Gene3D" id="3.40.50.1360">
    <property type="match status" value="1"/>
</dbReference>
<comment type="caution">
    <text evidence="1">The sequence shown here is derived from an EMBL/GenBank/DDBJ whole genome shotgun (WGS) entry which is preliminary data.</text>
</comment>
<feature type="non-terminal residue" evidence="1">
    <location>
        <position position="1"/>
    </location>
</feature>
<protein>
    <submittedName>
        <fullName evidence="1">Uncharacterized protein</fullName>
    </submittedName>
</protein>